<evidence type="ECO:0000313" key="5">
    <source>
        <dbReference type="EMBL" id="GLS71951.1"/>
    </source>
</evidence>
<dbReference type="InterPro" id="IPR022488">
    <property type="entry name" value="PPK2-related"/>
</dbReference>
<dbReference type="EMBL" id="BSPL01000019">
    <property type="protein sequence ID" value="GLS71951.1"/>
    <property type="molecule type" value="Genomic_DNA"/>
</dbReference>
<comment type="catalytic activity">
    <reaction evidence="2">
        <text>[phosphate](n) + ATP = [phosphate](n+1) + ADP</text>
        <dbReference type="Rhea" id="RHEA:19573"/>
        <dbReference type="Rhea" id="RHEA-COMP:9859"/>
        <dbReference type="Rhea" id="RHEA-COMP:14280"/>
        <dbReference type="ChEBI" id="CHEBI:16838"/>
        <dbReference type="ChEBI" id="CHEBI:30616"/>
        <dbReference type="ChEBI" id="CHEBI:456216"/>
    </reaction>
    <physiologicalReaction direction="right-to-left" evidence="2">
        <dbReference type="Rhea" id="RHEA:19575"/>
    </physiologicalReaction>
</comment>
<feature type="region of interest" description="Disordered" evidence="3">
    <location>
        <begin position="1"/>
        <end position="37"/>
    </location>
</feature>
<feature type="compositionally biased region" description="Basic residues" evidence="3">
    <location>
        <begin position="1"/>
        <end position="12"/>
    </location>
</feature>
<reference evidence="6" key="1">
    <citation type="journal article" date="2019" name="Int. J. Syst. Evol. Microbiol.">
        <title>The Global Catalogue of Microorganisms (GCM) 10K type strain sequencing project: providing services to taxonomists for standard genome sequencing and annotation.</title>
        <authorList>
            <consortium name="The Broad Institute Genomics Platform"/>
            <consortium name="The Broad Institute Genome Sequencing Center for Infectious Disease"/>
            <person name="Wu L."/>
            <person name="Ma J."/>
        </authorList>
    </citation>
    <scope>NUCLEOTIDE SEQUENCE [LARGE SCALE GENOMIC DNA]</scope>
    <source>
        <strain evidence="6">NBRC 103632</strain>
    </source>
</reference>
<dbReference type="PANTHER" id="PTHR34383">
    <property type="entry name" value="POLYPHOSPHATE:AMP PHOSPHOTRANSFERASE-RELATED"/>
    <property type="match status" value="1"/>
</dbReference>
<evidence type="ECO:0000256" key="2">
    <source>
        <dbReference type="ARBA" id="ARBA00024500"/>
    </source>
</evidence>
<name>A0AA37WT91_9HYPH</name>
<proteinExistence type="predicted"/>
<evidence type="ECO:0000313" key="6">
    <source>
        <dbReference type="Proteomes" id="UP001157440"/>
    </source>
</evidence>
<gene>
    <name evidence="5" type="ORF">GCM10007890_39640</name>
</gene>
<dbReference type="PANTHER" id="PTHR34383:SF3">
    <property type="entry name" value="POLYPHOSPHATE:AMP PHOSPHOTRANSFERASE"/>
    <property type="match status" value="1"/>
</dbReference>
<feature type="domain" description="Polyphosphate kinase-2-related" evidence="4">
    <location>
        <begin position="89"/>
        <end position="315"/>
    </location>
</feature>
<evidence type="ECO:0000259" key="4">
    <source>
        <dbReference type="Pfam" id="PF03976"/>
    </source>
</evidence>
<dbReference type="GO" id="GO:0006754">
    <property type="term" value="P:ATP biosynthetic process"/>
    <property type="evidence" value="ECO:0007669"/>
    <property type="project" value="UniProtKB-KW"/>
</dbReference>
<dbReference type="AlphaFoldDB" id="A0AA37WT91"/>
<dbReference type="RefSeq" id="WP_238196070.1">
    <property type="nucleotide sequence ID" value="NZ_BPQZ01000008.1"/>
</dbReference>
<evidence type="ECO:0000256" key="1">
    <source>
        <dbReference type="ARBA" id="ARBA00023310"/>
    </source>
</evidence>
<dbReference type="Gene3D" id="3.40.50.300">
    <property type="entry name" value="P-loop containing nucleotide triphosphate hydrolases"/>
    <property type="match status" value="1"/>
</dbReference>
<dbReference type="SUPFAM" id="SSF52540">
    <property type="entry name" value="P-loop containing nucleoside triphosphate hydrolases"/>
    <property type="match status" value="1"/>
</dbReference>
<dbReference type="Proteomes" id="UP001157440">
    <property type="component" value="Unassembled WGS sequence"/>
</dbReference>
<comment type="caution">
    <text evidence="5">The sequence shown here is derived from an EMBL/GenBank/DDBJ whole genome shotgun (WGS) entry which is preliminary data.</text>
</comment>
<keyword evidence="6" id="KW-1185">Reference proteome</keyword>
<feature type="compositionally biased region" description="Basic and acidic residues" evidence="3">
    <location>
        <begin position="13"/>
        <end position="26"/>
    </location>
</feature>
<keyword evidence="1" id="KW-0066">ATP synthesis</keyword>
<dbReference type="Pfam" id="PF03976">
    <property type="entry name" value="PPK2"/>
    <property type="match status" value="1"/>
</dbReference>
<organism evidence="5 6">
    <name type="scientific">Methylobacterium tardum</name>
    <dbReference type="NCBI Taxonomy" id="374432"/>
    <lineage>
        <taxon>Bacteria</taxon>
        <taxon>Pseudomonadati</taxon>
        <taxon>Pseudomonadota</taxon>
        <taxon>Alphaproteobacteria</taxon>
        <taxon>Hyphomicrobiales</taxon>
        <taxon>Methylobacteriaceae</taxon>
        <taxon>Methylobacterium</taxon>
    </lineage>
</organism>
<dbReference type="GO" id="GO:0016776">
    <property type="term" value="F:phosphotransferase activity, phosphate group as acceptor"/>
    <property type="evidence" value="ECO:0007669"/>
    <property type="project" value="InterPro"/>
</dbReference>
<sequence>MSKKHGKHHRGQKRDQRMTDGDDLHGTAHAKRPSTARWASTIDANAESIPAALGAHREVSIPAAAGITVVEPGTRIDLGAVDADADGGLDKDWAKEALGRQRERIIALQERLYAERARSLLLVFQAIDTGGKDGTIRAVLKGVNPQGCTVASFKVPSSDERDHDFLWRYHARTPGRGMIGVFNRSHYEDVLVVRVKGLVPDAVWQSRYGRINDFEQLLTESGTTILKFFLHISKAEQKKRLEARIADPEKHWKFDPADLVERKSWDAYQQAFADALSRCSTPRAPWLVVPANHKWFRNYVIAKTVADTLEAMNPRFPEAAKGIADLTVPD</sequence>
<accession>A0AA37WT91</accession>
<dbReference type="InterPro" id="IPR027417">
    <property type="entry name" value="P-loop_NTPase"/>
</dbReference>
<evidence type="ECO:0000256" key="3">
    <source>
        <dbReference type="SAM" id="MobiDB-lite"/>
    </source>
</evidence>
<dbReference type="NCBIfam" id="TIGR03709">
    <property type="entry name" value="PPK2_rel_1"/>
    <property type="match status" value="1"/>
</dbReference>
<protein>
    <recommendedName>
        <fullName evidence="4">Polyphosphate kinase-2-related domain-containing protein</fullName>
    </recommendedName>
</protein>
<dbReference type="GO" id="GO:0006797">
    <property type="term" value="P:polyphosphate metabolic process"/>
    <property type="evidence" value="ECO:0007669"/>
    <property type="project" value="InterPro"/>
</dbReference>
<dbReference type="InterPro" id="IPR022300">
    <property type="entry name" value="PPK2-rel_1"/>
</dbReference>